<protein>
    <submittedName>
        <fullName evidence="1">DUF2634 domain-containing protein</fullName>
    </submittedName>
</protein>
<evidence type="ECO:0000313" key="1">
    <source>
        <dbReference type="EMBL" id="QGQ93958.1"/>
    </source>
</evidence>
<sequence>MIPQGGIGNTQELEEGQIPSKTYRMDVTSQRIVGFVDGLEAIKQAVFKILQTERFAYPIYSGNYGSEFAAAIGRDSILVESRLTRIIQEALLQDDRITDIQDLQITFLGDEATAAFTVVSQFGSFQVVQEV</sequence>
<proteinExistence type="predicted"/>
<evidence type="ECO:0000313" key="2">
    <source>
        <dbReference type="Proteomes" id="UP000426246"/>
    </source>
</evidence>
<dbReference type="OrthoDB" id="89089at2"/>
<reference evidence="2" key="1">
    <citation type="submission" date="2018-11" db="EMBL/GenBank/DDBJ databases">
        <title>Complete genome sequence of Paenibacillus sp. ML311-T8.</title>
        <authorList>
            <person name="Nam Y.-D."/>
            <person name="Kang J."/>
            <person name="Chung W.-H."/>
            <person name="Park Y.S."/>
        </authorList>
    </citation>
    <scope>NUCLEOTIDE SEQUENCE [LARGE SCALE GENOMIC DNA]</scope>
    <source>
        <strain evidence="2">ML311-T8</strain>
    </source>
</reference>
<dbReference type="KEGG" id="ppsc:EHS13_03070"/>
<gene>
    <name evidence="1" type="ORF">EHS13_03070</name>
</gene>
<dbReference type="EMBL" id="CP034235">
    <property type="protein sequence ID" value="QGQ93958.1"/>
    <property type="molecule type" value="Genomic_DNA"/>
</dbReference>
<dbReference type="SUPFAM" id="SSF160719">
    <property type="entry name" value="gpW/gp25-like"/>
    <property type="match status" value="1"/>
</dbReference>
<dbReference type="Pfam" id="PF10934">
    <property type="entry name" value="Sheath_initiator"/>
    <property type="match status" value="1"/>
</dbReference>
<keyword evidence="2" id="KW-1185">Reference proteome</keyword>
<dbReference type="RefSeq" id="WP_155698954.1">
    <property type="nucleotide sequence ID" value="NZ_CP034235.1"/>
</dbReference>
<organism evidence="1 2">
    <name type="scientific">Paenibacillus psychroresistens</name>
    <dbReference type="NCBI Taxonomy" id="1778678"/>
    <lineage>
        <taxon>Bacteria</taxon>
        <taxon>Bacillati</taxon>
        <taxon>Bacillota</taxon>
        <taxon>Bacilli</taxon>
        <taxon>Bacillales</taxon>
        <taxon>Paenibacillaceae</taxon>
        <taxon>Paenibacillus</taxon>
    </lineage>
</organism>
<accession>A0A6B8REU8</accession>
<dbReference type="InterPro" id="IPR020288">
    <property type="entry name" value="Sheath_initiator"/>
</dbReference>
<dbReference type="AlphaFoldDB" id="A0A6B8REU8"/>
<name>A0A6B8REU8_9BACL</name>
<dbReference type="Proteomes" id="UP000426246">
    <property type="component" value="Chromosome"/>
</dbReference>